<keyword evidence="9" id="KW-1133">Transmembrane helix</keyword>
<accession>A0ABP5LFN2</accession>
<feature type="transmembrane region" description="Helical" evidence="9">
    <location>
        <begin position="98"/>
        <end position="114"/>
    </location>
</feature>
<dbReference type="Gene3D" id="1.20.5.1930">
    <property type="match status" value="1"/>
</dbReference>
<keyword evidence="9" id="KW-0812">Transmembrane</keyword>
<keyword evidence="9" id="KW-0472">Membrane</keyword>
<keyword evidence="13" id="KW-1185">Reference proteome</keyword>
<evidence type="ECO:0000313" key="13">
    <source>
        <dbReference type="Proteomes" id="UP001422759"/>
    </source>
</evidence>
<proteinExistence type="predicted"/>
<evidence type="ECO:0000256" key="1">
    <source>
        <dbReference type="ARBA" id="ARBA00000085"/>
    </source>
</evidence>
<feature type="domain" description="Signal transduction histidine kinase subgroup 3 dimerisation and phosphoacceptor" evidence="10">
    <location>
        <begin position="177"/>
        <end position="239"/>
    </location>
</feature>
<keyword evidence="4" id="KW-0808">Transferase</keyword>
<evidence type="ECO:0000259" key="10">
    <source>
        <dbReference type="Pfam" id="PF07730"/>
    </source>
</evidence>
<evidence type="ECO:0000256" key="2">
    <source>
        <dbReference type="ARBA" id="ARBA00012438"/>
    </source>
</evidence>
<dbReference type="InterPro" id="IPR011712">
    <property type="entry name" value="Sig_transdc_His_kin_sub3_dim/P"/>
</dbReference>
<keyword evidence="6" id="KW-0418">Kinase</keyword>
<dbReference type="InterPro" id="IPR055558">
    <property type="entry name" value="DUF7134"/>
</dbReference>
<name>A0ABP5LFN2_9ACTN</name>
<protein>
    <recommendedName>
        <fullName evidence="2">histidine kinase</fullName>
        <ecNumber evidence="2">2.7.13.3</ecNumber>
    </recommendedName>
</protein>
<evidence type="ECO:0000259" key="11">
    <source>
        <dbReference type="Pfam" id="PF23539"/>
    </source>
</evidence>
<dbReference type="PANTHER" id="PTHR24421">
    <property type="entry name" value="NITRATE/NITRITE SENSOR PROTEIN NARX-RELATED"/>
    <property type="match status" value="1"/>
</dbReference>
<organism evidence="12 13">
    <name type="scientific">Kitasatospora kazusensis</name>
    <dbReference type="NCBI Taxonomy" id="407974"/>
    <lineage>
        <taxon>Bacteria</taxon>
        <taxon>Bacillati</taxon>
        <taxon>Actinomycetota</taxon>
        <taxon>Actinomycetes</taxon>
        <taxon>Kitasatosporales</taxon>
        <taxon>Streptomycetaceae</taxon>
        <taxon>Kitasatospora</taxon>
    </lineage>
</organism>
<dbReference type="Pfam" id="PF23539">
    <property type="entry name" value="DUF7134"/>
    <property type="match status" value="1"/>
</dbReference>
<evidence type="ECO:0000256" key="5">
    <source>
        <dbReference type="ARBA" id="ARBA00022741"/>
    </source>
</evidence>
<evidence type="ECO:0000256" key="9">
    <source>
        <dbReference type="SAM" id="Phobius"/>
    </source>
</evidence>
<dbReference type="Proteomes" id="UP001422759">
    <property type="component" value="Unassembled WGS sequence"/>
</dbReference>
<evidence type="ECO:0000256" key="7">
    <source>
        <dbReference type="ARBA" id="ARBA00022840"/>
    </source>
</evidence>
<feature type="domain" description="DUF7134" evidence="11">
    <location>
        <begin position="3"/>
        <end position="152"/>
    </location>
</feature>
<gene>
    <name evidence="12" type="ORF">GCM10009760_33410</name>
</gene>
<dbReference type="Pfam" id="PF07730">
    <property type="entry name" value="HisKA_3"/>
    <property type="match status" value="1"/>
</dbReference>
<sequence length="252" mass="26589">MPDALWAALFLYLGLRAAVQGQDATGPQQVAHVSSALLLCGLALLRRHRPDAATGAVIALGFGQLLTGLDPDWTVSGPGCLLFAYTGAAFGSRRISRAALVGALTGGPLAVLLQDSGAHAAGLLADLLLFGPLLSAPFVLCWVWGHQARARRAHLAGLEERVRRGRAARAESVLAAERARIARELHDVVAHEVSAMVVQADGARYVMDKSPHRAEEALGTIASTGRQARAELRRALGLLPASGGDAERIRRR</sequence>
<evidence type="ECO:0000256" key="6">
    <source>
        <dbReference type="ARBA" id="ARBA00022777"/>
    </source>
</evidence>
<evidence type="ECO:0000256" key="4">
    <source>
        <dbReference type="ARBA" id="ARBA00022679"/>
    </source>
</evidence>
<keyword evidence="5" id="KW-0547">Nucleotide-binding</keyword>
<evidence type="ECO:0000313" key="12">
    <source>
        <dbReference type="EMBL" id="GAA2145111.1"/>
    </source>
</evidence>
<dbReference type="PANTHER" id="PTHR24421:SF10">
    <property type="entry name" value="NITRATE_NITRITE SENSOR PROTEIN NARQ"/>
    <property type="match status" value="1"/>
</dbReference>
<keyword evidence="8" id="KW-0902">Two-component regulatory system</keyword>
<feature type="transmembrane region" description="Helical" evidence="9">
    <location>
        <begin position="120"/>
        <end position="144"/>
    </location>
</feature>
<comment type="caution">
    <text evidence="12">The sequence shown here is derived from an EMBL/GenBank/DDBJ whole genome shotgun (WGS) entry which is preliminary data.</text>
</comment>
<evidence type="ECO:0000256" key="8">
    <source>
        <dbReference type="ARBA" id="ARBA00023012"/>
    </source>
</evidence>
<reference evidence="13" key="1">
    <citation type="journal article" date="2019" name="Int. J. Syst. Evol. Microbiol.">
        <title>The Global Catalogue of Microorganisms (GCM) 10K type strain sequencing project: providing services to taxonomists for standard genome sequencing and annotation.</title>
        <authorList>
            <consortium name="The Broad Institute Genomics Platform"/>
            <consortium name="The Broad Institute Genome Sequencing Center for Infectious Disease"/>
            <person name="Wu L."/>
            <person name="Ma J."/>
        </authorList>
    </citation>
    <scope>NUCLEOTIDE SEQUENCE [LARGE SCALE GENOMIC DNA]</scope>
    <source>
        <strain evidence="13">JCM 14560</strain>
    </source>
</reference>
<dbReference type="InterPro" id="IPR050482">
    <property type="entry name" value="Sensor_HK_TwoCompSys"/>
</dbReference>
<evidence type="ECO:0000256" key="3">
    <source>
        <dbReference type="ARBA" id="ARBA00022553"/>
    </source>
</evidence>
<dbReference type="EMBL" id="BAAANT010000017">
    <property type="protein sequence ID" value="GAA2145111.1"/>
    <property type="molecule type" value="Genomic_DNA"/>
</dbReference>
<keyword evidence="3" id="KW-0597">Phosphoprotein</keyword>
<comment type="catalytic activity">
    <reaction evidence="1">
        <text>ATP + protein L-histidine = ADP + protein N-phospho-L-histidine.</text>
        <dbReference type="EC" id="2.7.13.3"/>
    </reaction>
</comment>
<dbReference type="EC" id="2.7.13.3" evidence="2"/>
<keyword evidence="7" id="KW-0067">ATP-binding</keyword>